<evidence type="ECO:0000313" key="3">
    <source>
        <dbReference type="Proteomes" id="UP000469890"/>
    </source>
</evidence>
<proteinExistence type="predicted"/>
<evidence type="ECO:0000313" key="2">
    <source>
        <dbReference type="EMBL" id="KAF1798329.1"/>
    </source>
</evidence>
<gene>
    <name evidence="2" type="ORF">FB192DRAFT_1398824</name>
</gene>
<evidence type="ECO:0000256" key="1">
    <source>
        <dbReference type="SAM" id="Phobius"/>
    </source>
</evidence>
<protein>
    <submittedName>
        <fullName evidence="2">Uncharacterized protein</fullName>
    </submittedName>
</protein>
<keyword evidence="1" id="KW-1133">Transmembrane helix</keyword>
<keyword evidence="1" id="KW-0812">Transmembrane</keyword>
<comment type="caution">
    <text evidence="2">The sequence shown here is derived from an EMBL/GenBank/DDBJ whole genome shotgun (WGS) entry which is preliminary data.</text>
</comment>
<feature type="transmembrane region" description="Helical" evidence="1">
    <location>
        <begin position="21"/>
        <end position="38"/>
    </location>
</feature>
<sequence length="85" mass="9761">MIYGRSNFAHTRSQCCSCFMTISRTVMILYMAALVFLSKPQTSPKGSFRALKAYGMMLSINLGWLKLETRRTILGRQSNRYSKCH</sequence>
<name>A0A8H4B9Z1_MUCCL</name>
<feature type="transmembrane region" description="Helical" evidence="1">
    <location>
        <begin position="50"/>
        <end position="67"/>
    </location>
</feature>
<reference evidence="2 3" key="1">
    <citation type="submission" date="2019-09" db="EMBL/GenBank/DDBJ databases">
        <authorList>
            <consortium name="DOE Joint Genome Institute"/>
            <person name="Mondo S.J."/>
            <person name="Navarro-Mendoza M.I."/>
            <person name="Perez-Arques C."/>
            <person name="Panchal S."/>
            <person name="Nicolas F.E."/>
            <person name="Ganguly P."/>
            <person name="Pangilinan J."/>
            <person name="Grigoriev I."/>
            <person name="Heitman J."/>
            <person name="Sanya K."/>
            <person name="Garre V."/>
        </authorList>
    </citation>
    <scope>NUCLEOTIDE SEQUENCE [LARGE SCALE GENOMIC DNA]</scope>
    <source>
        <strain evidence="2 3">MU402</strain>
    </source>
</reference>
<accession>A0A8H4B9Z1</accession>
<keyword evidence="1" id="KW-0472">Membrane</keyword>
<dbReference type="AlphaFoldDB" id="A0A8H4B9Z1"/>
<organism evidence="2 3">
    <name type="scientific">Mucor circinelloides f. lusitanicus</name>
    <name type="common">Mucor racemosus var. lusitanicus</name>
    <dbReference type="NCBI Taxonomy" id="29924"/>
    <lineage>
        <taxon>Eukaryota</taxon>
        <taxon>Fungi</taxon>
        <taxon>Fungi incertae sedis</taxon>
        <taxon>Mucoromycota</taxon>
        <taxon>Mucoromycotina</taxon>
        <taxon>Mucoromycetes</taxon>
        <taxon>Mucorales</taxon>
        <taxon>Mucorineae</taxon>
        <taxon>Mucoraceae</taxon>
        <taxon>Mucor</taxon>
    </lineage>
</organism>
<dbReference type="EMBL" id="JAAECE010000008">
    <property type="protein sequence ID" value="KAF1798329.1"/>
    <property type="molecule type" value="Genomic_DNA"/>
</dbReference>
<dbReference type="Proteomes" id="UP000469890">
    <property type="component" value="Unassembled WGS sequence"/>
</dbReference>